<dbReference type="Proteomes" id="UP001291309">
    <property type="component" value="Unassembled WGS sequence"/>
</dbReference>
<evidence type="ECO:0000313" key="1">
    <source>
        <dbReference type="EMBL" id="MDY7231944.1"/>
    </source>
</evidence>
<accession>A0ABU5HGF8</accession>
<reference evidence="1 2" key="1">
    <citation type="submission" date="2023-12" db="EMBL/GenBank/DDBJ databases">
        <title>the genome sequence of Hyalangium sp. s54d21.</title>
        <authorList>
            <person name="Zhang X."/>
        </authorList>
    </citation>
    <scope>NUCLEOTIDE SEQUENCE [LARGE SCALE GENOMIC DNA]</scope>
    <source>
        <strain evidence="2">s54d21</strain>
    </source>
</reference>
<evidence type="ECO:0000313" key="2">
    <source>
        <dbReference type="Proteomes" id="UP001291309"/>
    </source>
</evidence>
<organism evidence="1 2">
    <name type="scientific">Hyalangium rubrum</name>
    <dbReference type="NCBI Taxonomy" id="3103134"/>
    <lineage>
        <taxon>Bacteria</taxon>
        <taxon>Pseudomonadati</taxon>
        <taxon>Myxococcota</taxon>
        <taxon>Myxococcia</taxon>
        <taxon>Myxococcales</taxon>
        <taxon>Cystobacterineae</taxon>
        <taxon>Archangiaceae</taxon>
        <taxon>Hyalangium</taxon>
    </lineage>
</organism>
<proteinExistence type="predicted"/>
<name>A0ABU5HGF8_9BACT</name>
<dbReference type="EMBL" id="JAXIVS010000017">
    <property type="protein sequence ID" value="MDY7231944.1"/>
    <property type="molecule type" value="Genomic_DNA"/>
</dbReference>
<dbReference type="RefSeq" id="WP_321550659.1">
    <property type="nucleotide sequence ID" value="NZ_JAXIVS010000017.1"/>
</dbReference>
<gene>
    <name evidence="1" type="ORF">SYV04_36490</name>
</gene>
<comment type="caution">
    <text evidence="1">The sequence shown here is derived from an EMBL/GenBank/DDBJ whole genome shotgun (WGS) entry which is preliminary data.</text>
</comment>
<keyword evidence="2" id="KW-1185">Reference proteome</keyword>
<protein>
    <submittedName>
        <fullName evidence="1">Uncharacterized protein</fullName>
    </submittedName>
</protein>
<sequence>MDTMKHLALAQRLEEAEVAVQQAYAELDGSPTAWTVLESARRNYREAEADAVVLLGAQDALALVESRLSPAAFWLLS</sequence>